<comment type="domain">
    <text evidence="7">Contains large globular domains required for ATP hydrolysis at each terminus and a third globular domain forming a flexible hinge near the middle of the molecule. These domains are separated by coiled-coil structures.</text>
</comment>
<evidence type="ECO:0000256" key="6">
    <source>
        <dbReference type="ARBA" id="ARBA00023125"/>
    </source>
</evidence>
<dbReference type="InterPro" id="IPR003395">
    <property type="entry name" value="RecF/RecN/SMC_N"/>
</dbReference>
<feature type="binding site" evidence="7">
    <location>
        <begin position="32"/>
        <end position="39"/>
    </location>
    <ligand>
        <name>ATP</name>
        <dbReference type="ChEBI" id="CHEBI:30616"/>
    </ligand>
</feature>
<dbReference type="NCBIfam" id="TIGR02168">
    <property type="entry name" value="SMC_prok_B"/>
    <property type="match status" value="1"/>
</dbReference>
<evidence type="ECO:0000256" key="1">
    <source>
        <dbReference type="ARBA" id="ARBA00004496"/>
    </source>
</evidence>
<dbReference type="GO" id="GO:0005737">
    <property type="term" value="C:cytoplasm"/>
    <property type="evidence" value="ECO:0007669"/>
    <property type="project" value="UniProtKB-SubCell"/>
</dbReference>
<dbReference type="EMBL" id="CP049228">
    <property type="protein sequence ID" value="QIH23644.1"/>
    <property type="molecule type" value="Genomic_DNA"/>
</dbReference>
<dbReference type="Proteomes" id="UP000501676">
    <property type="component" value="Chromosome"/>
</dbReference>
<dbReference type="SUPFAM" id="SSF52540">
    <property type="entry name" value="P-loop containing nucleoside triphosphate hydrolases"/>
    <property type="match status" value="1"/>
</dbReference>
<keyword evidence="5 7" id="KW-0175">Coiled coil</keyword>
<keyword evidence="4 7" id="KW-0067">ATP-binding</keyword>
<keyword evidence="3 7" id="KW-0547">Nucleotide-binding</keyword>
<evidence type="ECO:0000256" key="7">
    <source>
        <dbReference type="HAMAP-Rule" id="MF_01894"/>
    </source>
</evidence>
<dbReference type="GO" id="GO:0005524">
    <property type="term" value="F:ATP binding"/>
    <property type="evidence" value="ECO:0007669"/>
    <property type="project" value="UniProtKB-UniRule"/>
</dbReference>
<protein>
    <recommendedName>
        <fullName evidence="7">Chromosome partition protein Smc</fullName>
    </recommendedName>
</protein>
<dbReference type="SUPFAM" id="SSF75553">
    <property type="entry name" value="Smc hinge domain"/>
    <property type="match status" value="1"/>
</dbReference>
<accession>A0A6G7B906</accession>
<feature type="coiled-coil region" evidence="7">
    <location>
        <begin position="424"/>
        <end position="493"/>
    </location>
</feature>
<sequence length="1185" mass="134528">MPLKQLVLNGFKSFADKTTINFNKGITGIVGPNGSGKSNVTEAIRWVMGENSAKALRGENMRDIIFAGSEFRGPLNKAEVCLIFDNHDRQLHLDSDKVAIMRRILRSGDSEYFINNQSVRLKDIRTLFVDSGLSQNSLAIISQGKVDQILNSQAEDRRYIFEEAAGVLHFKQQKLVALKKLDETNNNLIRINDLVKELKARVEPLSEESSLAKQYKFEKKQLDLKLKQLLALEIESLVLEKKEIGSKLSDSKTNLDRIDEEVSRSQKDLETKKKKSKLLHEQKDDHQSALLHITQEIAQLSTELQIQKQSFEYDAATAKEFEQQHQELIVRKNKLQQILISQQNDLAQVTNNAQQLADFKKKLGSKLNTTPNELNRNLELVRSDYIQTLQDQTTNNNQQVFLKNEIQRLTRAEDSQVVSLSEQVQQSSVKLHQLLQDKKNLMQQHEELAAKNNQKTKEYNLISQHGQKLQEQINHLQNILSQKQAQIDGLKKLQQRHDGYYTGVKFILNNMSKFAGAIGVVGDLLNFSPKLEAALITSLGSGVQSVVTIDKNSAKDAVELLKKYRAGRVTFLPLGGLRKNKIPDSTLRVIKSMDKVLGVAEELVTPTIDKDISEVINYLLGNVIIVEDMQTALQVQSKTGGYYRIVTLDGDIISPGGSITGGIRNQRTNSPLQINLQIAELEDKVVVDLQKMKSLKQELSQFNDKIHQFDITIQEYQRQLLTLESEFNKSNLDYQGQKKENDRLNQLLLLQTNAQKQKQNDIEKIKRQLVEQETLQKVIADKLVSQKSKMESLKREITQFDNDRQHLQAELADNSSRLAVANNKCANLQEQIKQNQEQALLVEKQLQSLAIKMHDLDAKKNNTQNEENLNQKIAMKKASQEKLTADLTELNTQLGKIDAELNQLESRASRDYELRKNLADNHKKLSIDITKLSDSIRHKLDILSQDYDISYEAALDMVEGEHNLQKQQDLAKDVKLHKMSIAEIGPVNLNAIDEYQEVKTRYDFLSEQQNDLLSARKNIEVSMSKLDNEVKKRFEDTFLKIAQKFKTIFPIMFGGGHAQLMMVDPKNILETGIEIVAQPPGKKLQSLSLLSGGERALTAITLLFAMLEVSPVPFCILDEVEAALDEANVVRFADFLNKYELKTQFIVITHRRGTMKKVNNLYGVVMQESGVSQVLSVSLTDDQNR</sequence>
<keyword evidence="2 7" id="KW-0963">Cytoplasm</keyword>
<dbReference type="Pfam" id="PF02463">
    <property type="entry name" value="SMC_N"/>
    <property type="match status" value="1"/>
</dbReference>
<dbReference type="Gene3D" id="3.30.70.1620">
    <property type="match status" value="1"/>
</dbReference>
<dbReference type="GO" id="GO:0006260">
    <property type="term" value="P:DNA replication"/>
    <property type="evidence" value="ECO:0007669"/>
    <property type="project" value="UniProtKB-UniRule"/>
</dbReference>
<evidence type="ECO:0000313" key="11">
    <source>
        <dbReference type="Proteomes" id="UP000501676"/>
    </source>
</evidence>
<dbReference type="GO" id="GO:0007062">
    <property type="term" value="P:sister chromatid cohesion"/>
    <property type="evidence" value="ECO:0007669"/>
    <property type="project" value="InterPro"/>
</dbReference>
<proteinExistence type="inferred from homology"/>
<dbReference type="GO" id="GO:0016887">
    <property type="term" value="F:ATP hydrolysis activity"/>
    <property type="evidence" value="ECO:0007669"/>
    <property type="project" value="InterPro"/>
</dbReference>
<evidence type="ECO:0000256" key="2">
    <source>
        <dbReference type="ARBA" id="ARBA00022490"/>
    </source>
</evidence>
<comment type="function">
    <text evidence="7">Required for chromosome condensation and partitioning.</text>
</comment>
<dbReference type="FunFam" id="3.40.50.300:FF:000901">
    <property type="entry name" value="Chromosome partition protein Smc"/>
    <property type="match status" value="1"/>
</dbReference>
<dbReference type="RefSeq" id="WP_164823955.1">
    <property type="nucleotide sequence ID" value="NZ_CP049228.1"/>
</dbReference>
<dbReference type="InterPro" id="IPR024704">
    <property type="entry name" value="SMC"/>
</dbReference>
<dbReference type="GO" id="GO:0007059">
    <property type="term" value="P:chromosome segregation"/>
    <property type="evidence" value="ECO:0007669"/>
    <property type="project" value="UniProtKB-UniRule"/>
</dbReference>
<feature type="region of interest" description="Disordered" evidence="8">
    <location>
        <begin position="259"/>
        <end position="281"/>
    </location>
</feature>
<dbReference type="PIRSF" id="PIRSF005719">
    <property type="entry name" value="SMC"/>
    <property type="match status" value="1"/>
</dbReference>
<dbReference type="Gene3D" id="1.20.1060.20">
    <property type="match status" value="1"/>
</dbReference>
<dbReference type="Pfam" id="PF06470">
    <property type="entry name" value="SMC_hinge"/>
    <property type="match status" value="1"/>
</dbReference>
<dbReference type="SMART" id="SM00968">
    <property type="entry name" value="SMC_hinge"/>
    <property type="match status" value="1"/>
</dbReference>
<name>A0A6G7B906_9LACO</name>
<reference evidence="10 11" key="1">
    <citation type="submission" date="2020-02" db="EMBL/GenBank/DDBJ databases">
        <title>Complete genome sequences of six Lactobacillus iners strains isolated from the human vagina.</title>
        <authorList>
            <person name="France M.T."/>
            <person name="Rutt L."/>
            <person name="Narina S."/>
            <person name="Arbaugh S."/>
            <person name="Humphrys M.S."/>
            <person name="Ma B."/>
            <person name="Hayward M.R."/>
            <person name="Relman D."/>
            <person name="Kwon D.S."/>
            <person name="Ravel J."/>
        </authorList>
    </citation>
    <scope>NUCLEOTIDE SEQUENCE [LARGE SCALE GENOMIC DNA]</scope>
    <source>
        <strain evidence="10 11">C0210C1</strain>
    </source>
</reference>
<evidence type="ECO:0000256" key="5">
    <source>
        <dbReference type="ARBA" id="ARBA00023054"/>
    </source>
</evidence>
<comment type="subunit">
    <text evidence="7">Homodimer.</text>
</comment>
<feature type="coiled-coil region" evidence="7">
    <location>
        <begin position="318"/>
        <end position="352"/>
    </location>
</feature>
<gene>
    <name evidence="7 10" type="primary">smc</name>
    <name evidence="10" type="ORF">G6Z83_02695</name>
</gene>
<dbReference type="CDD" id="cd03278">
    <property type="entry name" value="ABC_SMC_barmotin"/>
    <property type="match status" value="2"/>
</dbReference>
<feature type="compositionally biased region" description="Basic and acidic residues" evidence="8">
    <location>
        <begin position="259"/>
        <end position="271"/>
    </location>
</feature>
<comment type="similarity">
    <text evidence="7">Belongs to the SMC family.</text>
</comment>
<dbReference type="InterPro" id="IPR027417">
    <property type="entry name" value="P-loop_NTPase"/>
</dbReference>
<dbReference type="Gene3D" id="3.40.50.300">
    <property type="entry name" value="P-loop containing nucleotide triphosphate hydrolases"/>
    <property type="match status" value="2"/>
</dbReference>
<dbReference type="GO" id="GO:0003677">
    <property type="term" value="F:DNA binding"/>
    <property type="evidence" value="ECO:0007669"/>
    <property type="project" value="UniProtKB-UniRule"/>
</dbReference>
<evidence type="ECO:0000256" key="4">
    <source>
        <dbReference type="ARBA" id="ARBA00022840"/>
    </source>
</evidence>
<evidence type="ECO:0000259" key="9">
    <source>
        <dbReference type="SMART" id="SM00968"/>
    </source>
</evidence>
<dbReference type="AlphaFoldDB" id="A0A6G7B906"/>
<dbReference type="InterPro" id="IPR010935">
    <property type="entry name" value="SMC_hinge"/>
</dbReference>
<dbReference type="HAMAP" id="MF_01894">
    <property type="entry name" value="Smc_prok"/>
    <property type="match status" value="1"/>
</dbReference>
<evidence type="ECO:0000256" key="3">
    <source>
        <dbReference type="ARBA" id="ARBA00022741"/>
    </source>
</evidence>
<dbReference type="InterPro" id="IPR036277">
    <property type="entry name" value="SMC_hinge_sf"/>
</dbReference>
<evidence type="ECO:0000256" key="8">
    <source>
        <dbReference type="SAM" id="MobiDB-lite"/>
    </source>
</evidence>
<dbReference type="GO" id="GO:0005694">
    <property type="term" value="C:chromosome"/>
    <property type="evidence" value="ECO:0007669"/>
    <property type="project" value="InterPro"/>
</dbReference>
<feature type="domain" description="SMC hinge" evidence="9">
    <location>
        <begin position="515"/>
        <end position="636"/>
    </location>
</feature>
<organism evidence="10 11">
    <name type="scientific">Lactobacillus iners</name>
    <dbReference type="NCBI Taxonomy" id="147802"/>
    <lineage>
        <taxon>Bacteria</taxon>
        <taxon>Bacillati</taxon>
        <taxon>Bacillota</taxon>
        <taxon>Bacilli</taxon>
        <taxon>Lactobacillales</taxon>
        <taxon>Lactobacillaceae</taxon>
        <taxon>Lactobacillus</taxon>
    </lineage>
</organism>
<keyword evidence="6 7" id="KW-0238">DNA-binding</keyword>
<comment type="subcellular location">
    <subcellularLocation>
        <location evidence="1 7">Cytoplasm</location>
    </subcellularLocation>
</comment>
<dbReference type="GO" id="GO:0030261">
    <property type="term" value="P:chromosome condensation"/>
    <property type="evidence" value="ECO:0007669"/>
    <property type="project" value="InterPro"/>
</dbReference>
<dbReference type="InterPro" id="IPR011890">
    <property type="entry name" value="SMC_prok"/>
</dbReference>
<feature type="coiled-coil region" evidence="7">
    <location>
        <begin position="678"/>
        <end position="907"/>
    </location>
</feature>
<dbReference type="PANTHER" id="PTHR43977">
    <property type="entry name" value="STRUCTURAL MAINTENANCE OF CHROMOSOMES PROTEIN 3"/>
    <property type="match status" value="1"/>
</dbReference>
<evidence type="ECO:0000313" key="10">
    <source>
        <dbReference type="EMBL" id="QIH23644.1"/>
    </source>
</evidence>